<dbReference type="PANTHER" id="PTHR43537:SF24">
    <property type="entry name" value="GLUCONATE OPERON TRANSCRIPTIONAL REPRESSOR"/>
    <property type="match status" value="1"/>
</dbReference>
<keyword evidence="6" id="KW-1185">Reference proteome</keyword>
<dbReference type="SUPFAM" id="SSF48008">
    <property type="entry name" value="GntR ligand-binding domain-like"/>
    <property type="match status" value="1"/>
</dbReference>
<dbReference type="InterPro" id="IPR036388">
    <property type="entry name" value="WH-like_DNA-bd_sf"/>
</dbReference>
<dbReference type="Proteomes" id="UP000017090">
    <property type="component" value="Unassembled WGS sequence"/>
</dbReference>
<dbReference type="STRING" id="1111454.HMPREF1250_1354"/>
<dbReference type="SMART" id="SM00345">
    <property type="entry name" value="HTH_GNTR"/>
    <property type="match status" value="1"/>
</dbReference>
<evidence type="ECO:0000313" key="6">
    <source>
        <dbReference type="Proteomes" id="UP000017090"/>
    </source>
</evidence>
<reference evidence="5 6" key="1">
    <citation type="submission" date="2013-09" db="EMBL/GenBank/DDBJ databases">
        <authorList>
            <person name="Durkin A.S."/>
            <person name="Haft D.R."/>
            <person name="McCorrison J."/>
            <person name="Torralba M."/>
            <person name="Gillis M."/>
            <person name="Haft D.H."/>
            <person name="Methe B."/>
            <person name="Sutton G."/>
            <person name="Nelson K.E."/>
        </authorList>
    </citation>
    <scope>NUCLEOTIDE SEQUENCE [LARGE SCALE GENOMIC DNA]</scope>
    <source>
        <strain evidence="5 6">BV3C16-1</strain>
    </source>
</reference>
<dbReference type="PATRIC" id="fig|1111454.3.peg.1277"/>
<accession>U7UL41</accession>
<keyword evidence="2" id="KW-0238">DNA-binding</keyword>
<comment type="caution">
    <text evidence="5">The sequence shown here is derived from an EMBL/GenBank/DDBJ whole genome shotgun (WGS) entry which is preliminary data.</text>
</comment>
<dbReference type="Gene3D" id="1.20.120.530">
    <property type="entry name" value="GntR ligand-binding domain-like"/>
    <property type="match status" value="1"/>
</dbReference>
<keyword evidence="1" id="KW-0805">Transcription regulation</keyword>
<evidence type="ECO:0000256" key="2">
    <source>
        <dbReference type="ARBA" id="ARBA00023125"/>
    </source>
</evidence>
<evidence type="ECO:0000256" key="3">
    <source>
        <dbReference type="ARBA" id="ARBA00023163"/>
    </source>
</evidence>
<gene>
    <name evidence="5" type="ORF">HMPREF1250_1354</name>
</gene>
<organism evidence="5 6">
    <name type="scientific">Megasphaera vaginalis</name>
    <name type="common">ex Srinivasan et al. 2021</name>
    <dbReference type="NCBI Taxonomy" id="1111454"/>
    <lineage>
        <taxon>Bacteria</taxon>
        <taxon>Bacillati</taxon>
        <taxon>Bacillota</taxon>
        <taxon>Negativicutes</taxon>
        <taxon>Veillonellales</taxon>
        <taxon>Veillonellaceae</taxon>
        <taxon>Megasphaera</taxon>
    </lineage>
</organism>
<evidence type="ECO:0000256" key="1">
    <source>
        <dbReference type="ARBA" id="ARBA00023015"/>
    </source>
</evidence>
<dbReference type="PROSITE" id="PS50949">
    <property type="entry name" value="HTH_GNTR"/>
    <property type="match status" value="1"/>
</dbReference>
<sequence length="230" mass="26503">MVNYHAQSLKNQIYTIIKKRLLDQKYQDGHLLSERTLADELRVSRTPVREALLRLQKEGWVRYIPQKGIIVKSLDAKNLTNIFQIRTALEVLSVQLACSHITSEQLEILRLSVEQQRKLAEYDSPKYQEFIFSDTEFHNTIIEASGNSLLRYVVEELRDNIKRTGINSLYSRTSRVAEAANEHAAIAAALERHSAEEAEIAMRHHLHICYTSAYSYIVRPKIKESDSLHG</sequence>
<dbReference type="OrthoDB" id="389878at2"/>
<dbReference type="InterPro" id="IPR011711">
    <property type="entry name" value="GntR_C"/>
</dbReference>
<dbReference type="GO" id="GO:0003677">
    <property type="term" value="F:DNA binding"/>
    <property type="evidence" value="ECO:0007669"/>
    <property type="project" value="UniProtKB-KW"/>
</dbReference>
<dbReference type="InterPro" id="IPR008920">
    <property type="entry name" value="TF_FadR/GntR_C"/>
</dbReference>
<dbReference type="SMART" id="SM00895">
    <property type="entry name" value="FCD"/>
    <property type="match status" value="1"/>
</dbReference>
<name>U7UL41_9FIRM</name>
<dbReference type="SUPFAM" id="SSF46785">
    <property type="entry name" value="Winged helix' DNA-binding domain"/>
    <property type="match status" value="1"/>
</dbReference>
<dbReference type="Gene3D" id="1.10.10.10">
    <property type="entry name" value="Winged helix-like DNA-binding domain superfamily/Winged helix DNA-binding domain"/>
    <property type="match status" value="1"/>
</dbReference>
<protein>
    <submittedName>
        <fullName evidence="5">FCD domain protein</fullName>
    </submittedName>
</protein>
<dbReference type="PRINTS" id="PR00035">
    <property type="entry name" value="HTHGNTR"/>
</dbReference>
<dbReference type="EMBL" id="AWXA01000037">
    <property type="protein sequence ID" value="ERT59178.1"/>
    <property type="molecule type" value="Genomic_DNA"/>
</dbReference>
<dbReference type="InterPro" id="IPR000524">
    <property type="entry name" value="Tscrpt_reg_HTH_GntR"/>
</dbReference>
<dbReference type="GO" id="GO:0003700">
    <property type="term" value="F:DNA-binding transcription factor activity"/>
    <property type="evidence" value="ECO:0007669"/>
    <property type="project" value="InterPro"/>
</dbReference>
<evidence type="ECO:0000313" key="5">
    <source>
        <dbReference type="EMBL" id="ERT59178.1"/>
    </source>
</evidence>
<evidence type="ECO:0000259" key="4">
    <source>
        <dbReference type="PROSITE" id="PS50949"/>
    </source>
</evidence>
<dbReference type="PANTHER" id="PTHR43537">
    <property type="entry name" value="TRANSCRIPTIONAL REGULATOR, GNTR FAMILY"/>
    <property type="match status" value="1"/>
</dbReference>
<proteinExistence type="predicted"/>
<dbReference type="AlphaFoldDB" id="U7UL41"/>
<dbReference type="InterPro" id="IPR036390">
    <property type="entry name" value="WH_DNA-bd_sf"/>
</dbReference>
<feature type="domain" description="HTH gntR-type" evidence="4">
    <location>
        <begin position="7"/>
        <end position="74"/>
    </location>
</feature>
<dbReference type="eggNOG" id="COG1802">
    <property type="taxonomic scope" value="Bacteria"/>
</dbReference>
<dbReference type="Pfam" id="PF00392">
    <property type="entry name" value="GntR"/>
    <property type="match status" value="1"/>
</dbReference>
<dbReference type="Pfam" id="PF07729">
    <property type="entry name" value="FCD"/>
    <property type="match status" value="1"/>
</dbReference>
<keyword evidence="3" id="KW-0804">Transcription</keyword>
<dbReference type="CDD" id="cd07377">
    <property type="entry name" value="WHTH_GntR"/>
    <property type="match status" value="1"/>
</dbReference>